<dbReference type="PROSITE" id="PS51208">
    <property type="entry name" value="AUTOTRANSPORTER"/>
    <property type="match status" value="1"/>
</dbReference>
<keyword evidence="4" id="KW-1185">Reference proteome</keyword>
<feature type="region of interest" description="Disordered" evidence="1">
    <location>
        <begin position="63"/>
        <end position="123"/>
    </location>
</feature>
<feature type="compositionally biased region" description="Basic and acidic residues" evidence="1">
    <location>
        <begin position="77"/>
        <end position="86"/>
    </location>
</feature>
<dbReference type="STRING" id="360910.BAV1572"/>
<organism evidence="3 4">
    <name type="scientific">Bordetella avium (strain 197N)</name>
    <dbReference type="NCBI Taxonomy" id="360910"/>
    <lineage>
        <taxon>Bacteria</taxon>
        <taxon>Pseudomonadati</taxon>
        <taxon>Pseudomonadota</taxon>
        <taxon>Betaproteobacteria</taxon>
        <taxon>Burkholderiales</taxon>
        <taxon>Alcaligenaceae</taxon>
        <taxon>Bordetella</taxon>
    </lineage>
</organism>
<feature type="domain" description="Autotransporter" evidence="2">
    <location>
        <begin position="869"/>
        <end position="1157"/>
    </location>
</feature>
<feature type="region of interest" description="Disordered" evidence="1">
    <location>
        <begin position="356"/>
        <end position="377"/>
    </location>
</feature>
<evidence type="ECO:0000259" key="2">
    <source>
        <dbReference type="PROSITE" id="PS51208"/>
    </source>
</evidence>
<evidence type="ECO:0000256" key="1">
    <source>
        <dbReference type="SAM" id="MobiDB-lite"/>
    </source>
</evidence>
<protein>
    <submittedName>
        <fullName evidence="3">Autotransporter</fullName>
    </submittedName>
</protein>
<dbReference type="HOGENOM" id="CLU_275668_0_0_4"/>
<feature type="compositionally biased region" description="Low complexity" evidence="1">
    <location>
        <begin position="210"/>
        <end position="223"/>
    </location>
</feature>
<gene>
    <name evidence="3" type="ordered locus">BAV1572</name>
</gene>
<feature type="compositionally biased region" description="Polar residues" evidence="1">
    <location>
        <begin position="88"/>
        <end position="98"/>
    </location>
</feature>
<evidence type="ECO:0000313" key="3">
    <source>
        <dbReference type="EMBL" id="CAJ49182.1"/>
    </source>
</evidence>
<sequence length="1157" mass="110804">MCRSTSIKIYFFLLRMIKCGNVKIKTPKRDCMTIKLTPIAAGLALLLAGQAYADGGAAGANGAGSQIGNQNVGDVGKSLDKADGKNGDSFNNTPPINTAPSGPPGAGADGLPPTGSGGGGAGGNGGGSVIGAISTGGAAGHSTLSSPAYANGGHGGAVSSNRIEITNSTLTGAVAGAGGGGSSFRGGGGAAGHGGGSVFGGISTGGAAGHSYSNSSSASSANSGHGGDVTGNQITLTDVELDSKGATAGAGGSVTSSSFGGGGAAGHGGGAVFGGISTGGAAGYSQPSVSSSVSSSANSGNGGNVSANTMAITNSTLTGAAAGAGGSVSPHGGGGAAGHGGGSVFGGISTGGAAGYSKSSSSSPSSSSSSSSSANGGNGGNVSANTIAITNSTLTGAAAGAGGSVFLFGPSASAYVYGGGGAAGHGGGSVFGGISTGGAAGYSEAASSFAAAASSSANGGDGGAVSANTIKITNATLTGAAAGAGGSVSSTYVSASAYVYGGGGAAGHGGGSVFGGISTGGAAGNSSSSSSSSLSSSSANGGNGGNVSANTIAITNSTLTGAAAGAGGSITSSSSSGYRGGGAAGHGGGSVFGGISTGGAAGYADSFGSATSSSANGGHGGDVTDNKITISGVSKISGDIYGGISQGGAKGKVRSSTTITDGIDGQGGLVQNNTITLIGKDITIGGSIYGGRSINGAGVDDHTRAFTGNTLNLEGYKGSVQGIYNIEKFNWVLPKDVVNGVIMVNIAGNTPVQLDNTKHTAAMYNDGNRLNTGDKITLIDKVQGTPSFASNQTVKQGHFILYDANLAVEANKLVLTIAQDGKGDGTGTAGRINPTAKAFLEGRASSAALANQGADMVSDNAMAAARVSAGGGNAGMFMGSAGGSNRYKTGSHIDVRDINLALGVSKGLSWKGSSAVTLGAFVEYGQGNYDTYNDFGALGEVRGHGHSNFYGIGVLMHIAGLGLQHATDAKLGTQTGPYLQSALRAGRIKNTFNSADLDDGTGVQGSYTSRTSYFSAMAGAGYVVYLNEQSSVDLYSRYTWGKLGANSVMVGNSALEFGASQSSRLRLGARYSHISSGTFTPYVGLAAEREFKGDSSGSSSGLDIAQPSLKGNTGIVEVGASMKPWASKQALSLDMGLQGYVGKREGASGSVKIKYAF</sequence>
<evidence type="ECO:0000313" key="4">
    <source>
        <dbReference type="Proteomes" id="UP000001977"/>
    </source>
</evidence>
<dbReference type="AlphaFoldDB" id="Q2L1T8"/>
<dbReference type="InterPro" id="IPR005546">
    <property type="entry name" value="Autotransporte_beta"/>
</dbReference>
<dbReference type="eggNOG" id="COG3468">
    <property type="taxonomic scope" value="Bacteria"/>
</dbReference>
<proteinExistence type="predicted"/>
<accession>Q2L1T8</accession>
<name>Q2L1T8_BORA1</name>
<dbReference type="Proteomes" id="UP000001977">
    <property type="component" value="Chromosome"/>
</dbReference>
<reference evidence="3 4" key="1">
    <citation type="journal article" date="2006" name="J. Bacteriol.">
        <title>Comparison of the genome sequence of the poultry pathogen Bordetella avium with those of B. bronchiseptica, B. pertussis, and B. parapertussis reveals extensive diversity in surface structures associated with host interaction.</title>
        <authorList>
            <person name="Sebaihia M."/>
            <person name="Preston A."/>
            <person name="Maskell D.J."/>
            <person name="Kuzmiak H."/>
            <person name="Connell T.D."/>
            <person name="King N.D."/>
            <person name="Orndorff P.E."/>
            <person name="Miyamoto D.M."/>
            <person name="Thomson N.R."/>
            <person name="Harris D."/>
            <person name="Goble A."/>
            <person name="Lord A."/>
            <person name="Murphy L."/>
            <person name="Quail M.A."/>
            <person name="Rutter S."/>
            <person name="Squares R."/>
            <person name="Squares S."/>
            <person name="Woodward J."/>
            <person name="Parkhill J."/>
            <person name="Temple L.M."/>
        </authorList>
    </citation>
    <scope>NUCLEOTIDE SEQUENCE [LARGE SCALE GENOMIC DNA]</scope>
    <source>
        <strain evidence="3 4">197N</strain>
    </source>
</reference>
<dbReference type="EMBL" id="AM167904">
    <property type="protein sequence ID" value="CAJ49182.1"/>
    <property type="molecule type" value="Genomic_DNA"/>
</dbReference>
<dbReference type="KEGG" id="bav:BAV1572"/>
<dbReference type="SUPFAM" id="SSF103515">
    <property type="entry name" value="Autotransporter"/>
    <property type="match status" value="1"/>
</dbReference>
<dbReference type="Gene3D" id="2.40.128.130">
    <property type="entry name" value="Autotransporter beta-domain"/>
    <property type="match status" value="1"/>
</dbReference>
<feature type="region of interest" description="Disordered" evidence="1">
    <location>
        <begin position="210"/>
        <end position="232"/>
    </location>
</feature>
<dbReference type="InterPro" id="IPR036709">
    <property type="entry name" value="Autotransporte_beta_dom_sf"/>
</dbReference>